<gene>
    <name evidence="2" type="ordered locus">Corgl_0453</name>
</gene>
<dbReference type="Proteomes" id="UP000006851">
    <property type="component" value="Chromosome"/>
</dbReference>
<dbReference type="STRING" id="700015.Corgl_0453"/>
<dbReference type="AlphaFoldDB" id="F2N796"/>
<reference evidence="3" key="1">
    <citation type="journal article" date="2013" name="Stand. Genomic Sci.">
        <title>Complete genome sequence of Coriobacterium glomerans type strain (PW2(T)) from the midgut of Pyrrhocoris apterus L. (red soldier bug).</title>
        <authorList>
            <person name="Stackebrandt E."/>
            <person name="Zeytun A."/>
            <person name="Lapidus A."/>
            <person name="Nolan M."/>
            <person name="Lucas S."/>
            <person name="Hammon N."/>
            <person name="Deshpande S."/>
            <person name="Cheng J.F."/>
            <person name="Tapia R."/>
            <person name="Goodwin L.A."/>
            <person name="Pitluck S."/>
            <person name="Liolios K."/>
            <person name="Pagani I."/>
            <person name="Ivanova N."/>
            <person name="Mavromatis K."/>
            <person name="Mikhailova N."/>
            <person name="Huntemann M."/>
            <person name="Pati A."/>
            <person name="Chen A."/>
            <person name="Palaniappan K."/>
            <person name="Chang Y.J."/>
            <person name="Land M."/>
            <person name="Hauser L."/>
            <person name="Rohde M."/>
            <person name="Pukall R."/>
            <person name="Goker M."/>
            <person name="Detter J.C."/>
            <person name="Woyke T."/>
            <person name="Bristow J."/>
            <person name="Eisen J.A."/>
            <person name="Markowitz V."/>
            <person name="Hugenholtz P."/>
            <person name="Kyrpides N.C."/>
            <person name="Klenk H.P."/>
        </authorList>
    </citation>
    <scope>NUCLEOTIDE SEQUENCE</scope>
    <source>
        <strain evidence="3">ATCC 49209 / DSM 20642 / JCM 10262 / PW2</strain>
    </source>
</reference>
<proteinExistence type="predicted"/>
<dbReference type="KEGG" id="cgo:Corgl_0453"/>
<dbReference type="EMBL" id="CP002628">
    <property type="protein sequence ID" value="AEB06571.1"/>
    <property type="molecule type" value="Genomic_DNA"/>
</dbReference>
<feature type="compositionally biased region" description="Polar residues" evidence="1">
    <location>
        <begin position="80"/>
        <end position="101"/>
    </location>
</feature>
<dbReference type="OrthoDB" id="4351134at2"/>
<evidence type="ECO:0000313" key="3">
    <source>
        <dbReference type="Proteomes" id="UP000006851"/>
    </source>
</evidence>
<sequence>MRWDELDDFRHANGIKGKGALALMVQITRAFSEDSLPIDPREYVTGRQGQVDGLGEGNLRKILKEHDITRQLAKEAGRTDYTTASSMTSKQTRACISSMTAEPNKERSALSRATAP</sequence>
<protein>
    <submittedName>
        <fullName evidence="2">Uncharacterized protein</fullName>
    </submittedName>
</protein>
<evidence type="ECO:0000313" key="2">
    <source>
        <dbReference type="EMBL" id="AEB06571.1"/>
    </source>
</evidence>
<evidence type="ECO:0000256" key="1">
    <source>
        <dbReference type="SAM" id="MobiDB-lite"/>
    </source>
</evidence>
<feature type="region of interest" description="Disordered" evidence="1">
    <location>
        <begin position="78"/>
        <end position="116"/>
    </location>
</feature>
<name>F2N796_CORGP</name>
<keyword evidence="3" id="KW-1185">Reference proteome</keyword>
<dbReference type="HOGENOM" id="CLU_2092691_0_0_11"/>
<organism evidence="2 3">
    <name type="scientific">Coriobacterium glomerans (strain ATCC 49209 / DSM 20642 / JCM 10262 / PW2)</name>
    <dbReference type="NCBI Taxonomy" id="700015"/>
    <lineage>
        <taxon>Bacteria</taxon>
        <taxon>Bacillati</taxon>
        <taxon>Actinomycetota</taxon>
        <taxon>Coriobacteriia</taxon>
        <taxon>Coriobacteriales</taxon>
        <taxon>Coriobacteriaceae</taxon>
        <taxon>Coriobacterium</taxon>
    </lineage>
</organism>
<accession>F2N796</accession>